<feature type="region of interest" description="Disordered" evidence="1">
    <location>
        <begin position="1"/>
        <end position="39"/>
    </location>
</feature>
<keyword evidence="3" id="KW-1185">Reference proteome</keyword>
<evidence type="ECO:0000313" key="3">
    <source>
        <dbReference type="Proteomes" id="UP000652761"/>
    </source>
</evidence>
<feature type="compositionally biased region" description="Basic residues" evidence="1">
    <location>
        <begin position="29"/>
        <end position="39"/>
    </location>
</feature>
<feature type="compositionally biased region" description="Basic residues" evidence="1">
    <location>
        <begin position="180"/>
        <end position="190"/>
    </location>
</feature>
<feature type="region of interest" description="Disordered" evidence="1">
    <location>
        <begin position="130"/>
        <end position="229"/>
    </location>
</feature>
<proteinExistence type="predicted"/>
<organism evidence="2 3">
    <name type="scientific">Colocasia esculenta</name>
    <name type="common">Wild taro</name>
    <name type="synonym">Arum esculentum</name>
    <dbReference type="NCBI Taxonomy" id="4460"/>
    <lineage>
        <taxon>Eukaryota</taxon>
        <taxon>Viridiplantae</taxon>
        <taxon>Streptophyta</taxon>
        <taxon>Embryophyta</taxon>
        <taxon>Tracheophyta</taxon>
        <taxon>Spermatophyta</taxon>
        <taxon>Magnoliopsida</taxon>
        <taxon>Liliopsida</taxon>
        <taxon>Araceae</taxon>
        <taxon>Aroideae</taxon>
        <taxon>Colocasieae</taxon>
        <taxon>Colocasia</taxon>
    </lineage>
</organism>
<evidence type="ECO:0000256" key="1">
    <source>
        <dbReference type="SAM" id="MobiDB-lite"/>
    </source>
</evidence>
<comment type="caution">
    <text evidence="2">The sequence shown here is derived from an EMBL/GenBank/DDBJ whole genome shotgun (WGS) entry which is preliminary data.</text>
</comment>
<sequence length="327" mass="35733">MQGGNLLRSLPEGPKSNPAVGHTPTCQSRPRKHPRRAKSCRALLACRDTIATGRATATSGAGRRDNSLSRRATGSRHNPYRDDQPRRDKVASDRGDAFSDVAMCSVVATSAGGATVGMLHPAVPHMLQTLQPWGGEHGESSKHKHSTKTNPQRGLHDELATSSSLQRHRSHSARAAGRSTKLHHRRKTRGRPLPSEKRGKGGKERKRKKGKLAKAFSLRPPKRDGAGRCDTNLIATTAQIATRTHPFGAPRQPNILVCHAYHSDRRQTTKKRKHCRDPLTGRDKNVTQKAVATGMTVATGTPVATRPVIPHTTESQKARDVTIMFRI</sequence>
<evidence type="ECO:0000313" key="2">
    <source>
        <dbReference type="EMBL" id="MQM15123.1"/>
    </source>
</evidence>
<accession>A0A843WUR1</accession>
<dbReference type="AlphaFoldDB" id="A0A843WUR1"/>
<dbReference type="EMBL" id="NMUH01006375">
    <property type="protein sequence ID" value="MQM15123.1"/>
    <property type="molecule type" value="Genomic_DNA"/>
</dbReference>
<reference evidence="2" key="1">
    <citation type="submission" date="2017-07" db="EMBL/GenBank/DDBJ databases">
        <title>Taro Niue Genome Assembly and Annotation.</title>
        <authorList>
            <person name="Atibalentja N."/>
            <person name="Keating K."/>
            <person name="Fields C.J."/>
        </authorList>
    </citation>
    <scope>NUCLEOTIDE SEQUENCE</scope>
    <source>
        <strain evidence="2">Niue_2</strain>
        <tissue evidence="2">Leaf</tissue>
    </source>
</reference>
<feature type="compositionally biased region" description="Basic and acidic residues" evidence="1">
    <location>
        <begin position="79"/>
        <end position="94"/>
    </location>
</feature>
<gene>
    <name evidence="2" type="ORF">Taro_048056</name>
</gene>
<feature type="region of interest" description="Disordered" evidence="1">
    <location>
        <begin position="55"/>
        <end position="94"/>
    </location>
</feature>
<feature type="compositionally biased region" description="Basic residues" evidence="1">
    <location>
        <begin position="203"/>
        <end position="212"/>
    </location>
</feature>
<dbReference type="Proteomes" id="UP000652761">
    <property type="component" value="Unassembled WGS sequence"/>
</dbReference>
<protein>
    <submittedName>
        <fullName evidence="2">Uncharacterized protein</fullName>
    </submittedName>
</protein>
<name>A0A843WUR1_COLES</name>